<gene>
    <name evidence="12" type="ORF">PMEA_00014981</name>
</gene>
<evidence type="ECO:0000259" key="11">
    <source>
        <dbReference type="Pfam" id="PF25084"/>
    </source>
</evidence>
<evidence type="ECO:0000256" key="5">
    <source>
        <dbReference type="ARBA" id="ARBA00022917"/>
    </source>
</evidence>
<organism evidence="12 13">
    <name type="scientific">Pocillopora meandrina</name>
    <dbReference type="NCBI Taxonomy" id="46732"/>
    <lineage>
        <taxon>Eukaryota</taxon>
        <taxon>Metazoa</taxon>
        <taxon>Cnidaria</taxon>
        <taxon>Anthozoa</taxon>
        <taxon>Hexacorallia</taxon>
        <taxon>Scleractinia</taxon>
        <taxon>Astrocoeniina</taxon>
        <taxon>Pocilloporidae</taxon>
        <taxon>Pocillopora</taxon>
    </lineage>
</organism>
<comment type="subcellular location">
    <subcellularLocation>
        <location evidence="1">Cytoplasm</location>
        <location evidence="1">Cytosol</location>
    </subcellularLocation>
</comment>
<keyword evidence="13" id="KW-1185">Reference proteome</keyword>
<comment type="subunit">
    <text evidence="9">Component of the translation initiation factor 2B (eIF2B) complex which is a heterodecamer of two sets of five different subunits: alpha, beta, gamma, delta and epsilon. Subunits alpha, beta and delta comprise a regulatory subcomplex and subunits epsilon and gamma comprise a catalytic subcomplex. Within the complex, the hexameric regulatory complex resides at the center, with the two heterodimeric catalytic subcomplexes bound on opposite sides.</text>
</comment>
<dbReference type="InterPro" id="IPR029044">
    <property type="entry name" value="Nucleotide-diphossugar_trans"/>
</dbReference>
<comment type="similarity">
    <text evidence="2">Belongs to the eIF-2B gamma/epsilon subunits family.</text>
</comment>
<dbReference type="Gene3D" id="3.90.550.10">
    <property type="entry name" value="Spore Coat Polysaccharide Biosynthesis Protein SpsA, Chain A"/>
    <property type="match status" value="1"/>
</dbReference>
<dbReference type="Gene3D" id="2.160.10.10">
    <property type="entry name" value="Hexapeptide repeat proteins"/>
    <property type="match status" value="1"/>
</dbReference>
<evidence type="ECO:0000313" key="13">
    <source>
        <dbReference type="Proteomes" id="UP001159428"/>
    </source>
</evidence>
<evidence type="ECO:0000256" key="6">
    <source>
        <dbReference type="ARBA" id="ARBA00044196"/>
    </source>
</evidence>
<dbReference type="Proteomes" id="UP001159428">
    <property type="component" value="Unassembled WGS sequence"/>
</dbReference>
<dbReference type="CDD" id="cd04652">
    <property type="entry name" value="LbH_eIF2B_gamma_C"/>
    <property type="match status" value="1"/>
</dbReference>
<evidence type="ECO:0000256" key="9">
    <source>
        <dbReference type="ARBA" id="ARBA00046432"/>
    </source>
</evidence>
<dbReference type="InterPro" id="IPR005835">
    <property type="entry name" value="NTP_transferase_dom"/>
</dbReference>
<dbReference type="CDD" id="cd04198">
    <property type="entry name" value="eIF-2B_gamma_N"/>
    <property type="match status" value="1"/>
</dbReference>
<proteinExistence type="inferred from homology"/>
<comment type="caution">
    <text evidence="12">The sequence shown here is derived from an EMBL/GenBank/DDBJ whole genome shotgun (WGS) entry which is preliminary data.</text>
</comment>
<keyword evidence="5" id="KW-0648">Protein biosynthesis</keyword>
<dbReference type="InterPro" id="IPR056764">
    <property type="entry name" value="LbH_EIF2B3/5"/>
</dbReference>
<dbReference type="GO" id="GO:0003743">
    <property type="term" value="F:translation initiation factor activity"/>
    <property type="evidence" value="ECO:0007669"/>
    <property type="project" value="UniProtKB-KW"/>
</dbReference>
<evidence type="ECO:0000256" key="1">
    <source>
        <dbReference type="ARBA" id="ARBA00004514"/>
    </source>
</evidence>
<evidence type="ECO:0000256" key="4">
    <source>
        <dbReference type="ARBA" id="ARBA00022540"/>
    </source>
</evidence>
<keyword evidence="4" id="KW-0396">Initiation factor</keyword>
<dbReference type="Pfam" id="PF25084">
    <property type="entry name" value="LbH_EIF2B"/>
    <property type="match status" value="1"/>
</dbReference>
<dbReference type="PANTHER" id="PTHR45989:SF1">
    <property type="entry name" value="TRANSLATION INITIATION FACTOR EIF-2B SUBUNIT GAMMA"/>
    <property type="match status" value="1"/>
</dbReference>
<evidence type="ECO:0000256" key="3">
    <source>
        <dbReference type="ARBA" id="ARBA00022490"/>
    </source>
</evidence>
<dbReference type="InterPro" id="IPR051960">
    <property type="entry name" value="eIF2B_gamma"/>
</dbReference>
<dbReference type="GO" id="GO:0005829">
    <property type="term" value="C:cytosol"/>
    <property type="evidence" value="ECO:0007669"/>
    <property type="project" value="UniProtKB-SubCell"/>
</dbReference>
<dbReference type="SUPFAM" id="SSF53448">
    <property type="entry name" value="Nucleotide-diphospho-sugar transferases"/>
    <property type="match status" value="1"/>
</dbReference>
<accession>A0AAU9X0W2</accession>
<dbReference type="GO" id="GO:0005851">
    <property type="term" value="C:eukaryotic translation initiation factor 2B complex"/>
    <property type="evidence" value="ECO:0007669"/>
    <property type="project" value="TreeGrafter"/>
</dbReference>
<protein>
    <recommendedName>
        <fullName evidence="6">Translation initiation factor eIF2B subunit gamma</fullName>
    </recommendedName>
    <alternativeName>
        <fullName evidence="7">eIF2B GDP-GTP exchange factor subunit gamma</fullName>
    </alternativeName>
</protein>
<dbReference type="Pfam" id="PF00483">
    <property type="entry name" value="NTP_transferase"/>
    <property type="match status" value="1"/>
</dbReference>
<keyword evidence="3" id="KW-0963">Cytoplasm</keyword>
<dbReference type="EMBL" id="CALNXJ010000027">
    <property type="protein sequence ID" value="CAH3133239.1"/>
    <property type="molecule type" value="Genomic_DNA"/>
</dbReference>
<dbReference type="GO" id="GO:0005085">
    <property type="term" value="F:guanyl-nucleotide exchange factor activity"/>
    <property type="evidence" value="ECO:0007669"/>
    <property type="project" value="TreeGrafter"/>
</dbReference>
<evidence type="ECO:0000256" key="2">
    <source>
        <dbReference type="ARBA" id="ARBA00007878"/>
    </source>
</evidence>
<name>A0AAU9X0W2_9CNID</name>
<feature type="domain" description="Nucleotidyl transferase" evidence="10">
    <location>
        <begin position="6"/>
        <end position="143"/>
    </location>
</feature>
<evidence type="ECO:0000256" key="7">
    <source>
        <dbReference type="ARBA" id="ARBA00044229"/>
    </source>
</evidence>
<feature type="domain" description="EIF2B subunit epsilon/gamma LbH" evidence="11">
    <location>
        <begin position="356"/>
        <end position="442"/>
    </location>
</feature>
<comment type="function">
    <text evidence="8">Acts as a component of the translation initiation factor 2B (eIF2B) complex, which catalyzes the exchange of GDP for GTP on the eukaryotic initiation factor 2 (eIF2) complex gamma subunit. Its guanine nucleotide exchange factor activity is repressed when bound to eIF2 complex phosphorylated on the alpha subunit, thereby limiting the amount of methionyl-initiator methionine tRNA available to the ribosome and consequently global translation is repressed.</text>
</comment>
<evidence type="ECO:0000313" key="12">
    <source>
        <dbReference type="EMBL" id="CAH3133239.1"/>
    </source>
</evidence>
<evidence type="ECO:0000259" key="10">
    <source>
        <dbReference type="Pfam" id="PF00483"/>
    </source>
</evidence>
<evidence type="ECO:0000256" key="8">
    <source>
        <dbReference type="ARBA" id="ARBA00045373"/>
    </source>
</evidence>
<dbReference type="GO" id="GO:0002183">
    <property type="term" value="P:cytoplasmic translational initiation"/>
    <property type="evidence" value="ECO:0007669"/>
    <property type="project" value="TreeGrafter"/>
</dbReference>
<reference evidence="12 13" key="1">
    <citation type="submission" date="2022-05" db="EMBL/GenBank/DDBJ databases">
        <authorList>
            <consortium name="Genoscope - CEA"/>
            <person name="William W."/>
        </authorList>
    </citation>
    <scope>NUCLEOTIDE SEQUENCE [LARGE SCALE GENOMIC DNA]</scope>
</reference>
<dbReference type="AlphaFoldDB" id="A0AAU9X0W2"/>
<dbReference type="PANTHER" id="PTHR45989">
    <property type="entry name" value="TRANSLATION INITIATION FACTOR EIF-2B SUBUNIT GAMMA"/>
    <property type="match status" value="1"/>
</dbReference>
<sequence>MAEFQAVIMAAGTGSRMFPLTERIPKALLPVGNLPLIWYPINLLDKAGFEEIIIVVLDSALTRFHQLLPIVCNPRLKLDFVTIPDDADMGTADALRYIKDKIEKDIFVVSCDLVTDIALHHLADIHRSHDSTVSAFLAPVPQTSADREFANNPKAKKKTDNTDQYDYISIDSRESRLLFFATEADLDEILVIRKPLLKRYPCINIVKNLMDAHLYIIKKWIVDYLAENKSISSIKGELIPFLVNKQFQKNKKANKVDPKSVSTVVEEFSSIRPDIYDFAKEDDIMSYTRQLSSWSGTLTDIDHSNSIRCHAYVMENGICLRTNTIPLYVEANRQIPKLLPGFTSKEITLIHPLATIKPKSQVGNDCMVDESVSIGEKVSIKKSVIGKHTVIGERVKISNSVIMDHVTIMEGCNVQGSIICTNAHIKKNVILKDCQVGDSHTISEGGLYFVTCLLLNMTLPGRHMCSVLLSGFIYGILN</sequence>